<dbReference type="PANTHER" id="PTHR30069:SF27">
    <property type="entry name" value="BLL4766 PROTEIN"/>
    <property type="match status" value="1"/>
</dbReference>
<feature type="chain" id="PRO_5009275890" evidence="10">
    <location>
        <begin position="22"/>
        <end position="714"/>
    </location>
</feature>
<dbReference type="SUPFAM" id="SSF56935">
    <property type="entry name" value="Porins"/>
    <property type="match status" value="1"/>
</dbReference>
<keyword evidence="4 8" id="KW-0812">Transmembrane</keyword>
<dbReference type="GO" id="GO:0015344">
    <property type="term" value="F:siderophore uptake transmembrane transporter activity"/>
    <property type="evidence" value="ECO:0007669"/>
    <property type="project" value="TreeGrafter"/>
</dbReference>
<proteinExistence type="inferred from homology"/>
<dbReference type="InterPro" id="IPR039426">
    <property type="entry name" value="TonB-dep_rcpt-like"/>
</dbReference>
<comment type="subcellular location">
    <subcellularLocation>
        <location evidence="1 8">Cell outer membrane</location>
        <topology evidence="1 8">Multi-pass membrane protein</topology>
    </subcellularLocation>
</comment>
<dbReference type="Pfam" id="PF00593">
    <property type="entry name" value="TonB_dep_Rec_b-barrel"/>
    <property type="match status" value="1"/>
</dbReference>
<evidence type="ECO:0000256" key="6">
    <source>
        <dbReference type="ARBA" id="ARBA00023136"/>
    </source>
</evidence>
<feature type="signal peptide" evidence="10">
    <location>
        <begin position="1"/>
        <end position="21"/>
    </location>
</feature>
<keyword evidence="5 9" id="KW-0798">TonB box</keyword>
<dbReference type="InterPro" id="IPR012910">
    <property type="entry name" value="Plug_dom"/>
</dbReference>
<evidence type="ECO:0000256" key="7">
    <source>
        <dbReference type="ARBA" id="ARBA00023237"/>
    </source>
</evidence>
<dbReference type="PANTHER" id="PTHR30069">
    <property type="entry name" value="TONB-DEPENDENT OUTER MEMBRANE RECEPTOR"/>
    <property type="match status" value="1"/>
</dbReference>
<evidence type="ECO:0000256" key="8">
    <source>
        <dbReference type="PROSITE-ProRule" id="PRU01360"/>
    </source>
</evidence>
<gene>
    <name evidence="13" type="ORF">SAMN05216580_2434</name>
</gene>
<evidence type="ECO:0000259" key="11">
    <source>
        <dbReference type="Pfam" id="PF00593"/>
    </source>
</evidence>
<evidence type="ECO:0000259" key="12">
    <source>
        <dbReference type="Pfam" id="PF07715"/>
    </source>
</evidence>
<accession>A0A1H2HNX4</accession>
<comment type="similarity">
    <text evidence="8 9">Belongs to the TonB-dependent receptor family.</text>
</comment>
<dbReference type="InterPro" id="IPR000531">
    <property type="entry name" value="Beta-barrel_TonB"/>
</dbReference>
<evidence type="ECO:0000256" key="3">
    <source>
        <dbReference type="ARBA" id="ARBA00022452"/>
    </source>
</evidence>
<evidence type="ECO:0000256" key="9">
    <source>
        <dbReference type="RuleBase" id="RU003357"/>
    </source>
</evidence>
<evidence type="ECO:0000256" key="4">
    <source>
        <dbReference type="ARBA" id="ARBA00022692"/>
    </source>
</evidence>
<dbReference type="InterPro" id="IPR037066">
    <property type="entry name" value="Plug_dom_sf"/>
</dbReference>
<evidence type="ECO:0000313" key="13">
    <source>
        <dbReference type="EMBL" id="SDU33502.1"/>
    </source>
</evidence>
<dbReference type="RefSeq" id="WP_090214869.1">
    <property type="nucleotide sequence ID" value="NZ_LT629780.1"/>
</dbReference>
<keyword evidence="10" id="KW-0732">Signal</keyword>
<dbReference type="Gene3D" id="2.40.170.20">
    <property type="entry name" value="TonB-dependent receptor, beta-barrel domain"/>
    <property type="match status" value="1"/>
</dbReference>
<feature type="domain" description="TonB-dependent receptor-like beta-barrel" evidence="11">
    <location>
        <begin position="395"/>
        <end position="653"/>
    </location>
</feature>
<keyword evidence="6 8" id="KW-0472">Membrane</keyword>
<evidence type="ECO:0000256" key="1">
    <source>
        <dbReference type="ARBA" id="ARBA00004571"/>
    </source>
</evidence>
<feature type="domain" description="TonB-dependent receptor plug" evidence="12">
    <location>
        <begin position="46"/>
        <end position="154"/>
    </location>
</feature>
<organism evidence="13 14">
    <name type="scientific">Geopseudomonas guangdongensis</name>
    <dbReference type="NCBI Taxonomy" id="1245526"/>
    <lineage>
        <taxon>Bacteria</taxon>
        <taxon>Pseudomonadati</taxon>
        <taxon>Pseudomonadota</taxon>
        <taxon>Gammaproteobacteria</taxon>
        <taxon>Pseudomonadales</taxon>
        <taxon>Pseudomonadaceae</taxon>
        <taxon>Geopseudomonas</taxon>
    </lineage>
</organism>
<dbReference type="EMBL" id="LT629780">
    <property type="protein sequence ID" value="SDU33502.1"/>
    <property type="molecule type" value="Genomic_DNA"/>
</dbReference>
<evidence type="ECO:0000256" key="5">
    <source>
        <dbReference type="ARBA" id="ARBA00023077"/>
    </source>
</evidence>
<dbReference type="Pfam" id="PF07715">
    <property type="entry name" value="Plug"/>
    <property type="match status" value="1"/>
</dbReference>
<evidence type="ECO:0000313" key="14">
    <source>
        <dbReference type="Proteomes" id="UP000243063"/>
    </source>
</evidence>
<reference evidence="14" key="1">
    <citation type="submission" date="2016-10" db="EMBL/GenBank/DDBJ databases">
        <authorList>
            <person name="Varghese N."/>
            <person name="Submissions S."/>
        </authorList>
    </citation>
    <scope>NUCLEOTIDE SEQUENCE [LARGE SCALE GENOMIC DNA]</scope>
    <source>
        <strain evidence="14">CCTCC 2012022</strain>
    </source>
</reference>
<name>A0A1H2HNX4_9GAMM</name>
<evidence type="ECO:0000256" key="10">
    <source>
        <dbReference type="SAM" id="SignalP"/>
    </source>
</evidence>
<evidence type="ECO:0000256" key="2">
    <source>
        <dbReference type="ARBA" id="ARBA00022448"/>
    </source>
</evidence>
<dbReference type="OrthoDB" id="9758929at2"/>
<dbReference type="PROSITE" id="PS52016">
    <property type="entry name" value="TONB_DEPENDENT_REC_3"/>
    <property type="match status" value="1"/>
</dbReference>
<dbReference type="Gene3D" id="2.170.130.10">
    <property type="entry name" value="TonB-dependent receptor, plug domain"/>
    <property type="match status" value="1"/>
</dbReference>
<keyword evidence="14" id="KW-1185">Reference proteome</keyword>
<protein>
    <submittedName>
        <fullName evidence="13">Iron complex outermembrane recepter protein</fullName>
    </submittedName>
</protein>
<keyword evidence="3 8" id="KW-1134">Transmembrane beta strand</keyword>
<dbReference type="InterPro" id="IPR036942">
    <property type="entry name" value="Beta-barrel_TonB_sf"/>
</dbReference>
<sequence length="714" mass="80089">MGYPRHALTLSLGLLAFPAGAEDLFMDSPALPEVLTATRLQQAAAAVPGSISVLDRELIHASGARTLPELLRLVPGMLVVPQVGNPPQTTVNYHGSSANQARRLQVLVDGRSVYRSGLAQVDWHDIPLAIEDIERIEVFRGPNTVSYGANALMAVVNILTRAPRDSHGTRLKVTRGQRGIDDWYAGHGLGWDGGDLHLSLSGQADDGFDHDRDGNEFRDGRRLDRLNLRLTQELDPSQSLDWQLAFKEGSNQVGNHYRASLPIAALPGEQDDRSDVRARDYAGSVRWNLDLDPQHRLHAQANLQHWERLRQWRACEAQVGFSPQLGRLWRLSPSYASALLGNLEAGKLTPPPGSTEQVALAGQVIGQVLATLDPTTGNLDHACGLINEDSRETRLDLEVQDTLSLSDSLRLLSGASYRHDRAESDTYLGAPLRKDTWRLFGHLEWHIDEHWLLQGGAMYERDSALSDSLTPRLALNYLITPAHGLRAVYSEALRTPDMFENGAHWSYRVRDLRPAAFGQREALFFMSTQAPGDLDQERIRSYELGYNGHFSRLGLAMDVKLFHENIDDMISEPLKVYDFTPSNANRLRLNGIEGELDWRLGSDDRLRLGYAYIEFDASHPEDRRLTPRHSGSAGWLRNWGQGWHSSLFYYGADSLNGLRFERLDLRLARRLHIAATQLELAGMLQQRLDDEPLSMPNNHYDARRVLWFSAGLEF</sequence>
<keyword evidence="7 8" id="KW-0998">Cell outer membrane</keyword>
<dbReference type="AlphaFoldDB" id="A0A1H2HNX4"/>
<dbReference type="GO" id="GO:0044718">
    <property type="term" value="P:siderophore transmembrane transport"/>
    <property type="evidence" value="ECO:0007669"/>
    <property type="project" value="TreeGrafter"/>
</dbReference>
<dbReference type="STRING" id="1245526.SAMN05216580_2434"/>
<dbReference type="GO" id="GO:0009279">
    <property type="term" value="C:cell outer membrane"/>
    <property type="evidence" value="ECO:0007669"/>
    <property type="project" value="UniProtKB-SubCell"/>
</dbReference>
<dbReference type="Proteomes" id="UP000243063">
    <property type="component" value="Chromosome I"/>
</dbReference>
<keyword evidence="2 8" id="KW-0813">Transport</keyword>